<sequence>MRDHDRVRTKASALAALLTAGLVLTACADDADSDSDARTPAGSTTASAAPTASARPTPDAAQLATLGVNELGAIPVFMYHQLVEKPRRIYDMSPAAFREQLQTLYDAGYRPITAAALAAGEIDLPAGRHPVVLTFDDSTWDQARLLPDGTIDPKSAAGILEAFEREHPDFRATATFFVNSTPEPFTDRRVLTWLAENGYEIAAHTWSHADLGKLDDAGVQAEIGRDVAWLEEAVPGLTVRTLAVPFGVHPRNRELLRAGTFEGVPYRLEAVFGVSEIASPSPYSLRFDLFDIPRLDTGLGVRDAQDALERLAADPTLRYTSDGDPERITFPADRADRLNPDFADRAQPY</sequence>
<comment type="caution">
    <text evidence="6">The sequence shown here is derived from an EMBL/GenBank/DDBJ whole genome shotgun (WGS) entry which is preliminary data.</text>
</comment>
<keyword evidence="7" id="KW-1185">Reference proteome</keyword>
<evidence type="ECO:0000313" key="7">
    <source>
        <dbReference type="Proteomes" id="UP001500957"/>
    </source>
</evidence>
<dbReference type="PANTHER" id="PTHR34216:SF3">
    <property type="entry name" value="POLY-BETA-1,6-N-ACETYL-D-GLUCOSAMINE N-DEACETYLASE"/>
    <property type="match status" value="1"/>
</dbReference>
<dbReference type="InterPro" id="IPR002509">
    <property type="entry name" value="NODB_dom"/>
</dbReference>
<keyword evidence="2 4" id="KW-0732">Signal</keyword>
<organism evidence="6 7">
    <name type="scientific">Sporichthya brevicatena</name>
    <dbReference type="NCBI Taxonomy" id="171442"/>
    <lineage>
        <taxon>Bacteria</taxon>
        <taxon>Bacillati</taxon>
        <taxon>Actinomycetota</taxon>
        <taxon>Actinomycetes</taxon>
        <taxon>Sporichthyales</taxon>
        <taxon>Sporichthyaceae</taxon>
        <taxon>Sporichthya</taxon>
    </lineage>
</organism>
<feature type="region of interest" description="Disordered" evidence="3">
    <location>
        <begin position="32"/>
        <end position="57"/>
    </location>
</feature>
<name>A0ABP3S4V7_9ACTN</name>
<reference evidence="7" key="1">
    <citation type="journal article" date="2019" name="Int. J. Syst. Evol. Microbiol.">
        <title>The Global Catalogue of Microorganisms (GCM) 10K type strain sequencing project: providing services to taxonomists for standard genome sequencing and annotation.</title>
        <authorList>
            <consortium name="The Broad Institute Genomics Platform"/>
            <consortium name="The Broad Institute Genome Sequencing Center for Infectious Disease"/>
            <person name="Wu L."/>
            <person name="Ma J."/>
        </authorList>
    </citation>
    <scope>NUCLEOTIDE SEQUENCE [LARGE SCALE GENOMIC DNA]</scope>
    <source>
        <strain evidence="7">JCM 10671</strain>
    </source>
</reference>
<proteinExistence type="predicted"/>
<evidence type="ECO:0000256" key="1">
    <source>
        <dbReference type="ARBA" id="ARBA00004613"/>
    </source>
</evidence>
<comment type="subcellular location">
    <subcellularLocation>
        <location evidence="1">Secreted</location>
    </subcellularLocation>
</comment>
<dbReference type="EMBL" id="BAAAHE010000026">
    <property type="protein sequence ID" value="GAA0626321.1"/>
    <property type="molecule type" value="Genomic_DNA"/>
</dbReference>
<dbReference type="InterPro" id="IPR011330">
    <property type="entry name" value="Glyco_hydro/deAcase_b/a-brl"/>
</dbReference>
<dbReference type="SUPFAM" id="SSF88713">
    <property type="entry name" value="Glycoside hydrolase/deacetylase"/>
    <property type="match status" value="1"/>
</dbReference>
<evidence type="ECO:0000256" key="4">
    <source>
        <dbReference type="SAM" id="SignalP"/>
    </source>
</evidence>
<dbReference type="PROSITE" id="PS51257">
    <property type="entry name" value="PROKAR_LIPOPROTEIN"/>
    <property type="match status" value="1"/>
</dbReference>
<accession>A0ABP3S4V7</accession>
<gene>
    <name evidence="6" type="ORF">GCM10009547_32210</name>
</gene>
<protein>
    <submittedName>
        <fullName evidence="6">Polysaccharide deacetylase family protein</fullName>
    </submittedName>
</protein>
<evidence type="ECO:0000256" key="2">
    <source>
        <dbReference type="ARBA" id="ARBA00022729"/>
    </source>
</evidence>
<feature type="chain" id="PRO_5046063364" evidence="4">
    <location>
        <begin position="29"/>
        <end position="349"/>
    </location>
</feature>
<evidence type="ECO:0000313" key="6">
    <source>
        <dbReference type="EMBL" id="GAA0626321.1"/>
    </source>
</evidence>
<evidence type="ECO:0000256" key="3">
    <source>
        <dbReference type="SAM" id="MobiDB-lite"/>
    </source>
</evidence>
<dbReference type="Gene3D" id="3.20.20.370">
    <property type="entry name" value="Glycoside hydrolase/deacetylase"/>
    <property type="match status" value="1"/>
</dbReference>
<feature type="compositionally biased region" description="Low complexity" evidence="3">
    <location>
        <begin position="38"/>
        <end position="57"/>
    </location>
</feature>
<dbReference type="Proteomes" id="UP001500957">
    <property type="component" value="Unassembled WGS sequence"/>
</dbReference>
<dbReference type="InterPro" id="IPR051398">
    <property type="entry name" value="Polysacch_Deacetylase"/>
</dbReference>
<feature type="domain" description="NodB homology" evidence="5">
    <location>
        <begin position="127"/>
        <end position="252"/>
    </location>
</feature>
<evidence type="ECO:0000259" key="5">
    <source>
        <dbReference type="Pfam" id="PF01522"/>
    </source>
</evidence>
<feature type="signal peptide" evidence="4">
    <location>
        <begin position="1"/>
        <end position="28"/>
    </location>
</feature>
<dbReference type="PANTHER" id="PTHR34216">
    <property type="match status" value="1"/>
</dbReference>
<dbReference type="Pfam" id="PF01522">
    <property type="entry name" value="Polysacc_deac_1"/>
    <property type="match status" value="1"/>
</dbReference>